<keyword evidence="3" id="KW-1185">Reference proteome</keyword>
<accession>I7M2E8</accession>
<reference evidence="3" key="1">
    <citation type="journal article" date="2006" name="PLoS Biol.">
        <title>Macronuclear genome sequence of the ciliate Tetrahymena thermophila, a model eukaryote.</title>
        <authorList>
            <person name="Eisen J.A."/>
            <person name="Coyne R.S."/>
            <person name="Wu M."/>
            <person name="Wu D."/>
            <person name="Thiagarajan M."/>
            <person name="Wortman J.R."/>
            <person name="Badger J.H."/>
            <person name="Ren Q."/>
            <person name="Amedeo P."/>
            <person name="Jones K.M."/>
            <person name="Tallon L.J."/>
            <person name="Delcher A.L."/>
            <person name="Salzberg S.L."/>
            <person name="Silva J.C."/>
            <person name="Haas B.J."/>
            <person name="Majoros W.H."/>
            <person name="Farzad M."/>
            <person name="Carlton J.M."/>
            <person name="Smith R.K. Jr."/>
            <person name="Garg J."/>
            <person name="Pearlman R.E."/>
            <person name="Karrer K.M."/>
            <person name="Sun L."/>
            <person name="Manning G."/>
            <person name="Elde N.C."/>
            <person name="Turkewitz A.P."/>
            <person name="Asai D.J."/>
            <person name="Wilkes D.E."/>
            <person name="Wang Y."/>
            <person name="Cai H."/>
            <person name="Collins K."/>
            <person name="Stewart B.A."/>
            <person name="Lee S.R."/>
            <person name="Wilamowska K."/>
            <person name="Weinberg Z."/>
            <person name="Ruzzo W.L."/>
            <person name="Wloga D."/>
            <person name="Gaertig J."/>
            <person name="Frankel J."/>
            <person name="Tsao C.-C."/>
            <person name="Gorovsky M.A."/>
            <person name="Keeling P.J."/>
            <person name="Waller R.F."/>
            <person name="Patron N.J."/>
            <person name="Cherry J.M."/>
            <person name="Stover N.A."/>
            <person name="Krieger C.J."/>
            <person name="del Toro C."/>
            <person name="Ryder H.F."/>
            <person name="Williamson S.C."/>
            <person name="Barbeau R.A."/>
            <person name="Hamilton E.P."/>
            <person name="Orias E."/>
        </authorList>
    </citation>
    <scope>NUCLEOTIDE SEQUENCE [LARGE SCALE GENOMIC DNA]</scope>
    <source>
        <strain evidence="3">SB210</strain>
    </source>
</reference>
<dbReference type="GeneID" id="7838585"/>
<sequence length="204" mass="23051">MEANYTAQLDQQVATVTKVAAMTEGWSKGKTLGSSTLYTRKYEKYDLLLARIETIADVKLESCVKYFNEDFEAQHKSKDNSDFIQEIEKIDATTKVVQFKLKGKLMVSARDFLCVQQIRDQPNGGKIIVKVNLPTHAKQVKNDAVRGECVINGNIFTPIDANKTKIESFYLMDPKGSIPASLVNTQMEKQLEAQEKAIPFMKKY</sequence>
<dbReference type="CDD" id="cd00177">
    <property type="entry name" value="START"/>
    <property type="match status" value="1"/>
</dbReference>
<organism evidence="2 3">
    <name type="scientific">Tetrahymena thermophila (strain SB210)</name>
    <dbReference type="NCBI Taxonomy" id="312017"/>
    <lineage>
        <taxon>Eukaryota</taxon>
        <taxon>Sar</taxon>
        <taxon>Alveolata</taxon>
        <taxon>Ciliophora</taxon>
        <taxon>Intramacronucleata</taxon>
        <taxon>Oligohymenophorea</taxon>
        <taxon>Hymenostomatida</taxon>
        <taxon>Tetrahymenina</taxon>
        <taxon>Tetrahymenidae</taxon>
        <taxon>Tetrahymena</taxon>
    </lineage>
</organism>
<dbReference type="OrthoDB" id="10618374at2759"/>
<dbReference type="KEGG" id="tet:TTHERM_00218270"/>
<dbReference type="PANTHER" id="PTHR19308:SF56">
    <property type="entry name" value="START DOMAIN-CONTAINING PROTEIN"/>
    <property type="match status" value="1"/>
</dbReference>
<dbReference type="Pfam" id="PF01852">
    <property type="entry name" value="START"/>
    <property type="match status" value="1"/>
</dbReference>
<evidence type="ECO:0000313" key="3">
    <source>
        <dbReference type="Proteomes" id="UP000009168"/>
    </source>
</evidence>
<dbReference type="EMBL" id="GG662621">
    <property type="protein sequence ID" value="EAS00254.3"/>
    <property type="molecule type" value="Genomic_DNA"/>
</dbReference>
<dbReference type="PROSITE" id="PS50848">
    <property type="entry name" value="START"/>
    <property type="match status" value="1"/>
</dbReference>
<dbReference type="SUPFAM" id="SSF55961">
    <property type="entry name" value="Bet v1-like"/>
    <property type="match status" value="1"/>
</dbReference>
<name>I7M2E8_TETTS</name>
<evidence type="ECO:0000259" key="1">
    <source>
        <dbReference type="PROSITE" id="PS50848"/>
    </source>
</evidence>
<dbReference type="PANTHER" id="PTHR19308">
    <property type="entry name" value="PHOSPHATIDYLCHOLINE TRANSFER PROTEIN"/>
    <property type="match status" value="1"/>
</dbReference>
<feature type="domain" description="START" evidence="1">
    <location>
        <begin position="1"/>
        <end position="187"/>
    </location>
</feature>
<dbReference type="InterPro" id="IPR023393">
    <property type="entry name" value="START-like_dom_sf"/>
</dbReference>
<dbReference type="Proteomes" id="UP000009168">
    <property type="component" value="Unassembled WGS sequence"/>
</dbReference>
<dbReference type="AlphaFoldDB" id="I7M2E8"/>
<dbReference type="HOGENOM" id="CLU_086530_0_0_1"/>
<protein>
    <submittedName>
        <fullName evidence="2">START domain protein</fullName>
    </submittedName>
</protein>
<proteinExistence type="predicted"/>
<dbReference type="eggNOG" id="ENOG502R2XH">
    <property type="taxonomic scope" value="Eukaryota"/>
</dbReference>
<dbReference type="InterPro" id="IPR051213">
    <property type="entry name" value="START_lipid_transfer"/>
</dbReference>
<dbReference type="OMA" id="VIYVRIK"/>
<dbReference type="InParanoid" id="I7M2E8"/>
<dbReference type="GO" id="GO:0005737">
    <property type="term" value="C:cytoplasm"/>
    <property type="evidence" value="ECO:0007669"/>
    <property type="project" value="UniProtKB-ARBA"/>
</dbReference>
<dbReference type="STRING" id="312017.I7M2E8"/>
<dbReference type="GO" id="GO:0008289">
    <property type="term" value="F:lipid binding"/>
    <property type="evidence" value="ECO:0007669"/>
    <property type="project" value="InterPro"/>
</dbReference>
<dbReference type="Gene3D" id="3.30.530.20">
    <property type="match status" value="1"/>
</dbReference>
<gene>
    <name evidence="2" type="ORF">TTHERM_00218270</name>
</gene>
<dbReference type="InterPro" id="IPR002913">
    <property type="entry name" value="START_lipid-bd_dom"/>
</dbReference>
<evidence type="ECO:0000313" key="2">
    <source>
        <dbReference type="EMBL" id="EAS00254.3"/>
    </source>
</evidence>
<dbReference type="RefSeq" id="XP_001020499.3">
    <property type="nucleotide sequence ID" value="XM_001020499.4"/>
</dbReference>